<proteinExistence type="predicted"/>
<sequence>MSLLRKAIQDDPNDIVSWGFLGRELLAMGELEEAAQVLGTAEKLAPKFPYYARLSELRADFCRH</sequence>
<organism evidence="1 2">
    <name type="scientific">Alicyclobacillus dauci</name>
    <dbReference type="NCBI Taxonomy" id="1475485"/>
    <lineage>
        <taxon>Bacteria</taxon>
        <taxon>Bacillati</taxon>
        <taxon>Bacillota</taxon>
        <taxon>Bacilli</taxon>
        <taxon>Bacillales</taxon>
        <taxon>Alicyclobacillaceae</taxon>
        <taxon>Alicyclobacillus</taxon>
    </lineage>
</organism>
<dbReference type="EMBL" id="CP104064">
    <property type="protein sequence ID" value="WAH36738.1"/>
    <property type="molecule type" value="Genomic_DNA"/>
</dbReference>
<dbReference type="InterPro" id="IPR011990">
    <property type="entry name" value="TPR-like_helical_dom_sf"/>
</dbReference>
<evidence type="ECO:0000313" key="2">
    <source>
        <dbReference type="Proteomes" id="UP001164803"/>
    </source>
</evidence>
<dbReference type="Pfam" id="PF14559">
    <property type="entry name" value="TPR_19"/>
    <property type="match status" value="1"/>
</dbReference>
<protein>
    <submittedName>
        <fullName evidence="1">Tetratricopeptide repeat protein</fullName>
    </submittedName>
</protein>
<keyword evidence="2" id="KW-1185">Reference proteome</keyword>
<dbReference type="Proteomes" id="UP001164803">
    <property type="component" value="Chromosome"/>
</dbReference>
<accession>A0ABY6Z2J5</accession>
<gene>
    <name evidence="1" type="ORF">NZD86_21610</name>
</gene>
<evidence type="ECO:0000313" key="1">
    <source>
        <dbReference type="EMBL" id="WAH36738.1"/>
    </source>
</evidence>
<reference evidence="1" key="1">
    <citation type="submission" date="2022-08" db="EMBL/GenBank/DDBJ databases">
        <title>Alicyclobacillus dauci DSM2870, complete genome.</title>
        <authorList>
            <person name="Wang Q."/>
            <person name="Cai R."/>
            <person name="Wang Z."/>
        </authorList>
    </citation>
    <scope>NUCLEOTIDE SEQUENCE</scope>
    <source>
        <strain evidence="1">DSM 28700</strain>
    </source>
</reference>
<dbReference type="RefSeq" id="WP_268044118.1">
    <property type="nucleotide sequence ID" value="NZ_CP104064.1"/>
</dbReference>
<dbReference type="SUPFAM" id="SSF48452">
    <property type="entry name" value="TPR-like"/>
    <property type="match status" value="1"/>
</dbReference>
<dbReference type="Gene3D" id="1.25.40.10">
    <property type="entry name" value="Tetratricopeptide repeat domain"/>
    <property type="match status" value="1"/>
</dbReference>
<name>A0ABY6Z2J5_9BACL</name>